<organism evidence="2 3">
    <name type="scientific">Actinacidiphila paucisporea</name>
    <dbReference type="NCBI Taxonomy" id="310782"/>
    <lineage>
        <taxon>Bacteria</taxon>
        <taxon>Bacillati</taxon>
        <taxon>Actinomycetota</taxon>
        <taxon>Actinomycetes</taxon>
        <taxon>Kitasatosporales</taxon>
        <taxon>Streptomycetaceae</taxon>
        <taxon>Actinacidiphila</taxon>
    </lineage>
</organism>
<dbReference type="PROSITE" id="PS51257">
    <property type="entry name" value="PROKAR_LIPOPROTEIN"/>
    <property type="match status" value="1"/>
</dbReference>
<evidence type="ECO:0000313" key="2">
    <source>
        <dbReference type="EMBL" id="SHM56135.1"/>
    </source>
</evidence>
<accession>A0A1M7JTA3</accession>
<proteinExistence type="predicted"/>
<sequence length="220" mass="22113">MSGRAWQAAGVTGGALLLVAGCAWGGHKDPPAYADPTEAPGPPVGSIEHPRPVDCTDGATPPPSRITEPAQPNDPTATAGRPWSPPASPSAGAGHNDVTVGPLTLEGLRGLSGGDQDAHGVHNADGWHYLIAASVRDGGAVTVTIGAEQRARAGLEFGGSQSMAPAPAVTFYACADAATSYLGAFFVAGDGRACVPLDIRVGDAAPQRVVISFFDGRCPA</sequence>
<evidence type="ECO:0000256" key="1">
    <source>
        <dbReference type="SAM" id="MobiDB-lite"/>
    </source>
</evidence>
<dbReference type="RefSeq" id="WP_143172529.1">
    <property type="nucleotide sequence ID" value="NZ_FRBI01000012.1"/>
</dbReference>
<protein>
    <recommendedName>
        <fullName evidence="4">Lipoprotein</fullName>
    </recommendedName>
</protein>
<dbReference type="AlphaFoldDB" id="A0A1M7JTA3"/>
<gene>
    <name evidence="2" type="ORF">SAMN05216499_11237</name>
</gene>
<reference evidence="2 3" key="1">
    <citation type="submission" date="2016-11" db="EMBL/GenBank/DDBJ databases">
        <authorList>
            <person name="Jaros S."/>
            <person name="Januszkiewicz K."/>
            <person name="Wedrychowicz H."/>
        </authorList>
    </citation>
    <scope>NUCLEOTIDE SEQUENCE [LARGE SCALE GENOMIC DNA]</scope>
    <source>
        <strain evidence="2 3">CGMCC 4.2025</strain>
    </source>
</reference>
<evidence type="ECO:0008006" key="4">
    <source>
        <dbReference type="Google" id="ProtNLM"/>
    </source>
</evidence>
<dbReference type="Proteomes" id="UP000184111">
    <property type="component" value="Unassembled WGS sequence"/>
</dbReference>
<keyword evidence="3" id="KW-1185">Reference proteome</keyword>
<name>A0A1M7JTA3_9ACTN</name>
<dbReference type="STRING" id="310782.SAMN05216499_11237"/>
<feature type="region of interest" description="Disordered" evidence="1">
    <location>
        <begin position="31"/>
        <end position="101"/>
    </location>
</feature>
<evidence type="ECO:0000313" key="3">
    <source>
        <dbReference type="Proteomes" id="UP000184111"/>
    </source>
</evidence>
<dbReference type="OrthoDB" id="4312843at2"/>
<dbReference type="EMBL" id="FRBI01000012">
    <property type="protein sequence ID" value="SHM56135.1"/>
    <property type="molecule type" value="Genomic_DNA"/>
</dbReference>